<organism evidence="10 11">
    <name type="scientific">Actinomadura rubrobrunea</name>
    <dbReference type="NCBI Taxonomy" id="115335"/>
    <lineage>
        <taxon>Bacteria</taxon>
        <taxon>Bacillati</taxon>
        <taxon>Actinomycetota</taxon>
        <taxon>Actinomycetes</taxon>
        <taxon>Streptosporangiales</taxon>
        <taxon>Thermomonosporaceae</taxon>
        <taxon>Actinomadura</taxon>
    </lineage>
</organism>
<feature type="transmembrane region" description="Helical" evidence="7">
    <location>
        <begin position="131"/>
        <end position="149"/>
    </location>
</feature>
<evidence type="ECO:0000313" key="11">
    <source>
        <dbReference type="Proteomes" id="UP001165124"/>
    </source>
</evidence>
<dbReference type="CDD" id="cd18584">
    <property type="entry name" value="ABC_6TM_AarD_CydD"/>
    <property type="match status" value="1"/>
</dbReference>
<sequence length="551" mass="58312">MKPLDPRLLRHARAARAFLAAAVAFGLVTTGLVVAQAVLLARILAGAFDGQGVAALTSAFALLLAVAAGRALAEYGGEAMALRAAGAVKSRLRLMLVEHVLRSGPGAVRPGEAATLATRGLDALDPYFARYLPQLVLACLTPTAVLAVVAGADLLSAIVIAATVPLIPVFMILVGLHTKARTERQWTLLERLGGHFLDVVQGLPTLKVFGRARAQAAVIREVTAGHRRATLRTLRVAFLSALVLELLSTLAVALVAVEVGLRLLGGGMPYETALLVLLLAPEAYLPLRNVGAQFHASMEGVTAAGRVFEVLESGPSEPPARPVAAPGIDDARVSLDRVTVRYPGRDRPALSDVSLEVEPGERLVVVGPSGAGKSTLLAVLLRLVEPTEGRTGFGHVPAEQWRRRVAWVPQDPYLFAGSVADNIRLGDPDASDDAVRRAARLAGADEFIRRLPDGYDTPIGERGSRLSSGQRQRIALARAFLRDAPLLLLDEPTAHLDGESAAAVRAAVERLMEGRTVVLVTHDHSWTRGADRVAEIDGGRLTVHRPLAVAS</sequence>
<evidence type="ECO:0000256" key="1">
    <source>
        <dbReference type="ARBA" id="ARBA00004651"/>
    </source>
</evidence>
<feature type="domain" description="ABC transporter" evidence="8">
    <location>
        <begin position="333"/>
        <end position="551"/>
    </location>
</feature>
<reference evidence="10" key="1">
    <citation type="submission" date="2023-02" db="EMBL/GenBank/DDBJ databases">
        <title>Actinomadura rubrobrunea NBRC 14622.</title>
        <authorList>
            <person name="Ichikawa N."/>
            <person name="Sato H."/>
            <person name="Tonouchi N."/>
        </authorList>
    </citation>
    <scope>NUCLEOTIDE SEQUENCE</scope>
    <source>
        <strain evidence="10">NBRC 14622</strain>
    </source>
</reference>
<dbReference type="AlphaFoldDB" id="A0A9W6PXK9"/>
<comment type="subcellular location">
    <subcellularLocation>
        <location evidence="1">Cell membrane</location>
        <topology evidence="1">Multi-pass membrane protein</topology>
    </subcellularLocation>
</comment>
<feature type="transmembrane region" description="Helical" evidence="7">
    <location>
        <begin position="236"/>
        <end position="257"/>
    </location>
</feature>
<evidence type="ECO:0000256" key="3">
    <source>
        <dbReference type="ARBA" id="ARBA00022741"/>
    </source>
</evidence>
<dbReference type="PROSITE" id="PS00211">
    <property type="entry name" value="ABC_TRANSPORTER_1"/>
    <property type="match status" value="1"/>
</dbReference>
<dbReference type="GO" id="GO:0140359">
    <property type="term" value="F:ABC-type transporter activity"/>
    <property type="evidence" value="ECO:0007669"/>
    <property type="project" value="InterPro"/>
</dbReference>
<accession>A0A9W6PXK9</accession>
<dbReference type="SMART" id="SM00382">
    <property type="entry name" value="AAA"/>
    <property type="match status" value="1"/>
</dbReference>
<dbReference type="GO" id="GO:0005886">
    <property type="term" value="C:plasma membrane"/>
    <property type="evidence" value="ECO:0007669"/>
    <property type="project" value="UniProtKB-SubCell"/>
</dbReference>
<comment type="caution">
    <text evidence="10">The sequence shown here is derived from an EMBL/GenBank/DDBJ whole genome shotgun (WGS) entry which is preliminary data.</text>
</comment>
<gene>
    <name evidence="10" type="ORF">Arub01_45090</name>
</gene>
<protein>
    <recommendedName>
        <fullName evidence="12">Thiol reductant ABC exporter subunit CydD</fullName>
    </recommendedName>
</protein>
<evidence type="ECO:0000259" key="8">
    <source>
        <dbReference type="PROSITE" id="PS50893"/>
    </source>
</evidence>
<dbReference type="InterPro" id="IPR036640">
    <property type="entry name" value="ABC1_TM_sf"/>
</dbReference>
<keyword evidence="3" id="KW-0547">Nucleotide-binding</keyword>
<name>A0A9W6PXK9_9ACTN</name>
<dbReference type="InterPro" id="IPR003593">
    <property type="entry name" value="AAA+_ATPase"/>
</dbReference>
<feature type="transmembrane region" description="Helical" evidence="7">
    <location>
        <begin position="51"/>
        <end position="73"/>
    </location>
</feature>
<dbReference type="Pfam" id="PF00005">
    <property type="entry name" value="ABC_tran"/>
    <property type="match status" value="1"/>
</dbReference>
<dbReference type="EMBL" id="BSRZ01000013">
    <property type="protein sequence ID" value="GLW66265.1"/>
    <property type="molecule type" value="Genomic_DNA"/>
</dbReference>
<dbReference type="InterPro" id="IPR011527">
    <property type="entry name" value="ABC1_TM_dom"/>
</dbReference>
<proteinExistence type="predicted"/>
<dbReference type="GO" id="GO:0016887">
    <property type="term" value="F:ATP hydrolysis activity"/>
    <property type="evidence" value="ECO:0007669"/>
    <property type="project" value="InterPro"/>
</dbReference>
<dbReference type="NCBIfam" id="TIGR02857">
    <property type="entry name" value="CydD"/>
    <property type="match status" value="1"/>
</dbReference>
<keyword evidence="11" id="KW-1185">Reference proteome</keyword>
<feature type="domain" description="ABC transmembrane type-1" evidence="9">
    <location>
        <begin position="20"/>
        <end position="299"/>
    </location>
</feature>
<dbReference type="PANTHER" id="PTHR24221:SF590">
    <property type="entry name" value="COMPONENT LINKED WITH THE ASSEMBLY OF CYTOCHROME' TRANSPORT TRANSMEMBRANE ATP-BINDING PROTEIN ABC TRANSPORTER CYDD-RELATED"/>
    <property type="match status" value="1"/>
</dbReference>
<feature type="transmembrane region" description="Helical" evidence="7">
    <location>
        <begin position="155"/>
        <end position="176"/>
    </location>
</feature>
<dbReference type="InterPro" id="IPR003439">
    <property type="entry name" value="ABC_transporter-like_ATP-bd"/>
</dbReference>
<keyword evidence="6 7" id="KW-0472">Membrane</keyword>
<evidence type="ECO:0000256" key="4">
    <source>
        <dbReference type="ARBA" id="ARBA00022840"/>
    </source>
</evidence>
<dbReference type="Gene3D" id="3.40.50.300">
    <property type="entry name" value="P-loop containing nucleotide triphosphate hydrolases"/>
    <property type="match status" value="1"/>
</dbReference>
<evidence type="ECO:0000313" key="10">
    <source>
        <dbReference type="EMBL" id="GLW66265.1"/>
    </source>
</evidence>
<dbReference type="Pfam" id="PF00664">
    <property type="entry name" value="ABC_membrane"/>
    <property type="match status" value="1"/>
</dbReference>
<dbReference type="GO" id="GO:0005524">
    <property type="term" value="F:ATP binding"/>
    <property type="evidence" value="ECO:0007669"/>
    <property type="project" value="UniProtKB-KW"/>
</dbReference>
<dbReference type="RefSeq" id="WP_067918445.1">
    <property type="nucleotide sequence ID" value="NZ_BSRZ01000013.1"/>
</dbReference>
<evidence type="ECO:0000256" key="6">
    <source>
        <dbReference type="ARBA" id="ARBA00023136"/>
    </source>
</evidence>
<dbReference type="InterPro" id="IPR017871">
    <property type="entry name" value="ABC_transporter-like_CS"/>
</dbReference>
<dbReference type="PROSITE" id="PS50929">
    <property type="entry name" value="ABC_TM1F"/>
    <property type="match status" value="1"/>
</dbReference>
<evidence type="ECO:0008006" key="12">
    <source>
        <dbReference type="Google" id="ProtNLM"/>
    </source>
</evidence>
<evidence type="ECO:0000256" key="2">
    <source>
        <dbReference type="ARBA" id="ARBA00022692"/>
    </source>
</evidence>
<dbReference type="SUPFAM" id="SSF52540">
    <property type="entry name" value="P-loop containing nucleoside triphosphate hydrolases"/>
    <property type="match status" value="1"/>
</dbReference>
<dbReference type="Proteomes" id="UP001165124">
    <property type="component" value="Unassembled WGS sequence"/>
</dbReference>
<evidence type="ECO:0000256" key="5">
    <source>
        <dbReference type="ARBA" id="ARBA00022989"/>
    </source>
</evidence>
<keyword evidence="2 7" id="KW-0812">Transmembrane</keyword>
<evidence type="ECO:0000259" key="9">
    <source>
        <dbReference type="PROSITE" id="PS50929"/>
    </source>
</evidence>
<dbReference type="InterPro" id="IPR014216">
    <property type="entry name" value="ABC_transptr_CydD"/>
</dbReference>
<dbReference type="Gene3D" id="1.20.1560.10">
    <property type="entry name" value="ABC transporter type 1, transmembrane domain"/>
    <property type="match status" value="1"/>
</dbReference>
<dbReference type="PROSITE" id="PS50893">
    <property type="entry name" value="ABC_TRANSPORTER_2"/>
    <property type="match status" value="1"/>
</dbReference>
<keyword evidence="5 7" id="KW-1133">Transmembrane helix</keyword>
<dbReference type="GO" id="GO:0042883">
    <property type="term" value="P:cysteine transport"/>
    <property type="evidence" value="ECO:0007669"/>
    <property type="project" value="InterPro"/>
</dbReference>
<dbReference type="SUPFAM" id="SSF90123">
    <property type="entry name" value="ABC transporter transmembrane region"/>
    <property type="match status" value="1"/>
</dbReference>
<dbReference type="InterPro" id="IPR027417">
    <property type="entry name" value="P-loop_NTPase"/>
</dbReference>
<dbReference type="InterPro" id="IPR039421">
    <property type="entry name" value="Type_1_exporter"/>
</dbReference>
<keyword evidence="4" id="KW-0067">ATP-binding</keyword>
<dbReference type="PANTHER" id="PTHR24221">
    <property type="entry name" value="ATP-BINDING CASSETTE SUB-FAMILY B"/>
    <property type="match status" value="1"/>
</dbReference>
<evidence type="ECO:0000256" key="7">
    <source>
        <dbReference type="SAM" id="Phobius"/>
    </source>
</evidence>